<keyword evidence="1" id="KW-0812">Transmembrane</keyword>
<dbReference type="GO" id="GO:0008641">
    <property type="term" value="F:ubiquitin-like modifier activating enzyme activity"/>
    <property type="evidence" value="ECO:0007669"/>
    <property type="project" value="InterPro"/>
</dbReference>
<dbReference type="InterPro" id="IPR045886">
    <property type="entry name" value="ThiF/MoeB/HesA"/>
</dbReference>
<accession>A0A401IQQ2</accession>
<dbReference type="Pfam" id="PF00899">
    <property type="entry name" value="ThiF"/>
    <property type="match status" value="1"/>
</dbReference>
<dbReference type="Gene3D" id="3.40.50.720">
    <property type="entry name" value="NAD(P)-binding Rossmann-like Domain"/>
    <property type="match status" value="1"/>
</dbReference>
<gene>
    <name evidence="3" type="ORF">LFYK43_03150</name>
</gene>
<sequence length="326" mass="36289">MRIKKTLQPLEYKGNIIFGAGNKNIVRHIPNTKINRLLIQYLDGQIKRSELEISDSELEIALGKFKKLGLLTNNPYNSSDRYSRNANFFEWLDTTSNLDPFVYQKRLESSVVLIIGLGGIGSTVAEELVRSGVKNLVLVDYDSVDESNISRQSTYCNADVGTLKIKACASYLKKIDNKLSIETINKKICTIDDLKEMVSQDINLIINCADTPKEIDIWADKVSSELKIPVVFGSYASTTINTIAKIPDYSVDIKDFLASNAITSESIISTDFDTAVISPVTFMAAGMVGYYAVMILTKLRRPSTAIQIDLDGWEVLKYDIRAAAKD</sequence>
<dbReference type="Proteomes" id="UP000286848">
    <property type="component" value="Unassembled WGS sequence"/>
</dbReference>
<dbReference type="OrthoDB" id="9804286at2"/>
<feature type="transmembrane region" description="Helical" evidence="1">
    <location>
        <begin position="276"/>
        <end position="296"/>
    </location>
</feature>
<evidence type="ECO:0000259" key="2">
    <source>
        <dbReference type="Pfam" id="PF00899"/>
    </source>
</evidence>
<dbReference type="PANTHER" id="PTHR43267:SF3">
    <property type="entry name" value="THIF PROTEIN"/>
    <property type="match status" value="1"/>
</dbReference>
<dbReference type="EMBL" id="BFFP01000003">
    <property type="protein sequence ID" value="GBG93856.1"/>
    <property type="molecule type" value="Genomic_DNA"/>
</dbReference>
<dbReference type="InterPro" id="IPR035985">
    <property type="entry name" value="Ubiquitin-activating_enz"/>
</dbReference>
<reference evidence="3 4" key="1">
    <citation type="journal article" date="2019" name="Int. J. Syst. Evol. Microbiol.">
        <title>Lactobacillus salitolerans sp. nov., a novel lactic acid bacterium isolated from spent mushroom substrates.</title>
        <authorList>
            <person name="Tohno M."/>
            <person name="Tanizawa Y."/>
            <person name="Kojima Y."/>
            <person name="Sakamoto M."/>
            <person name="Nakamura Y."/>
            <person name="Ohkuma M."/>
            <person name="Kobayashi H."/>
        </authorList>
    </citation>
    <scope>NUCLEOTIDE SEQUENCE [LARGE SCALE GENOMIC DNA]</scope>
    <source>
        <strain evidence="3 4">YK43</strain>
    </source>
</reference>
<keyword evidence="1" id="KW-1133">Transmembrane helix</keyword>
<keyword evidence="1" id="KW-0472">Membrane</keyword>
<evidence type="ECO:0000313" key="3">
    <source>
        <dbReference type="EMBL" id="GBG93856.1"/>
    </source>
</evidence>
<evidence type="ECO:0000256" key="1">
    <source>
        <dbReference type="SAM" id="Phobius"/>
    </source>
</evidence>
<protein>
    <recommendedName>
        <fullName evidence="2">THIF-type NAD/FAD binding fold domain-containing protein</fullName>
    </recommendedName>
</protein>
<dbReference type="RefSeq" id="WP_124974735.1">
    <property type="nucleotide sequence ID" value="NZ_BFFP01000003.1"/>
</dbReference>
<proteinExistence type="predicted"/>
<organism evidence="3 4">
    <name type="scientific">Ligilactobacillus salitolerans</name>
    <dbReference type="NCBI Taxonomy" id="1808352"/>
    <lineage>
        <taxon>Bacteria</taxon>
        <taxon>Bacillati</taxon>
        <taxon>Bacillota</taxon>
        <taxon>Bacilli</taxon>
        <taxon>Lactobacillales</taxon>
        <taxon>Lactobacillaceae</taxon>
        <taxon>Ligilactobacillus</taxon>
    </lineage>
</organism>
<dbReference type="GO" id="GO:0061504">
    <property type="term" value="P:cyclic threonylcarbamoyladenosine biosynthetic process"/>
    <property type="evidence" value="ECO:0007669"/>
    <property type="project" value="TreeGrafter"/>
</dbReference>
<dbReference type="AlphaFoldDB" id="A0A401IQQ2"/>
<dbReference type="SUPFAM" id="SSF69572">
    <property type="entry name" value="Activating enzymes of the ubiquitin-like proteins"/>
    <property type="match status" value="1"/>
</dbReference>
<dbReference type="InterPro" id="IPR000594">
    <property type="entry name" value="ThiF_NAD_FAD-bd"/>
</dbReference>
<evidence type="ECO:0000313" key="4">
    <source>
        <dbReference type="Proteomes" id="UP000286848"/>
    </source>
</evidence>
<dbReference type="PANTHER" id="PTHR43267">
    <property type="entry name" value="TRNA THREONYLCARBAMOYLADENOSINE DEHYDRATASE"/>
    <property type="match status" value="1"/>
</dbReference>
<name>A0A401IQQ2_9LACO</name>
<feature type="domain" description="THIF-type NAD/FAD binding fold" evidence="2">
    <location>
        <begin position="96"/>
        <end position="308"/>
    </location>
</feature>
<dbReference type="GO" id="GO:0061503">
    <property type="term" value="F:tRNA threonylcarbamoyladenosine dehydratase"/>
    <property type="evidence" value="ECO:0007669"/>
    <property type="project" value="TreeGrafter"/>
</dbReference>
<keyword evidence="4" id="KW-1185">Reference proteome</keyword>
<comment type="caution">
    <text evidence="3">The sequence shown here is derived from an EMBL/GenBank/DDBJ whole genome shotgun (WGS) entry which is preliminary data.</text>
</comment>